<protein>
    <recommendedName>
        <fullName evidence="3">Amidohydrolase-related domain-containing protein</fullName>
    </recommendedName>
</protein>
<dbReference type="AlphaFoldDB" id="A0A8H6E6L5"/>
<organism evidence="1 2">
    <name type="scientific">Petromyces alliaceus</name>
    <name type="common">Aspergillus alliaceus</name>
    <dbReference type="NCBI Taxonomy" id="209559"/>
    <lineage>
        <taxon>Eukaryota</taxon>
        <taxon>Fungi</taxon>
        <taxon>Dikarya</taxon>
        <taxon>Ascomycota</taxon>
        <taxon>Pezizomycotina</taxon>
        <taxon>Eurotiomycetes</taxon>
        <taxon>Eurotiomycetidae</taxon>
        <taxon>Eurotiales</taxon>
        <taxon>Aspergillaceae</taxon>
        <taxon>Aspergillus</taxon>
        <taxon>Aspergillus subgen. Circumdati</taxon>
    </lineage>
</organism>
<dbReference type="Gene3D" id="3.20.20.140">
    <property type="entry name" value="Metal-dependent hydrolases"/>
    <property type="match status" value="1"/>
</dbReference>
<gene>
    <name evidence="1" type="ORF">ETB97_000301</name>
</gene>
<dbReference type="EMBL" id="SPNV01000100">
    <property type="protein sequence ID" value="KAF5861422.1"/>
    <property type="molecule type" value="Genomic_DNA"/>
</dbReference>
<sequence length="200" mass="22530">MQRAIPETKPLFTYSHTDPEWANRKRTPQEVVSLMDEAGISHICLSAWHRPGSAIFSNEEGVKYHISGRGSVDLHDPANAVKELKYYVKVENFKGLRIVPCPEVGEVGRPVPYIDTIALKFPELKIICGYVGWPRAAETSPKYYAPEFLQFAPTTGRRKVMFGTNFPQLGWKVCVDNVQTPLVDKGVLTHTVVADSWVRM</sequence>
<reference evidence="1 2" key="1">
    <citation type="submission" date="2019-04" db="EMBL/GenBank/DDBJ databases">
        <title>Aspergillus burnettii sp. nov., novel species from soil in southeast Queensland.</title>
        <authorList>
            <person name="Gilchrist C.L.M."/>
            <person name="Pitt J.I."/>
            <person name="Lange L."/>
            <person name="Lacey H.J."/>
            <person name="Vuong D."/>
            <person name="Midgley D.J."/>
            <person name="Greenfield P."/>
            <person name="Bradbury M."/>
            <person name="Lacey E."/>
            <person name="Busk P.K."/>
            <person name="Pilgaard B."/>
            <person name="Chooi Y.H."/>
            <person name="Piggott A.M."/>
        </authorList>
    </citation>
    <scope>NUCLEOTIDE SEQUENCE [LARGE SCALE GENOMIC DNA]</scope>
    <source>
        <strain evidence="1 2">FRR 5400</strain>
    </source>
</reference>
<dbReference type="Proteomes" id="UP000541154">
    <property type="component" value="Unassembled WGS sequence"/>
</dbReference>
<accession>A0A8H6E6L5</accession>
<comment type="caution">
    <text evidence="1">The sequence shown here is derived from an EMBL/GenBank/DDBJ whole genome shotgun (WGS) entry which is preliminary data.</text>
</comment>
<evidence type="ECO:0000313" key="1">
    <source>
        <dbReference type="EMBL" id="KAF5861422.1"/>
    </source>
</evidence>
<keyword evidence="2" id="KW-1185">Reference proteome</keyword>
<evidence type="ECO:0000313" key="2">
    <source>
        <dbReference type="Proteomes" id="UP000541154"/>
    </source>
</evidence>
<proteinExistence type="predicted"/>
<dbReference type="SUPFAM" id="SSF51556">
    <property type="entry name" value="Metallo-dependent hydrolases"/>
    <property type="match status" value="1"/>
</dbReference>
<name>A0A8H6E6L5_PETAA</name>
<evidence type="ECO:0008006" key="3">
    <source>
        <dbReference type="Google" id="ProtNLM"/>
    </source>
</evidence>
<dbReference type="InterPro" id="IPR032466">
    <property type="entry name" value="Metal_Hydrolase"/>
</dbReference>